<dbReference type="EMBL" id="QFPN01000007">
    <property type="protein sequence ID" value="PZQ13637.1"/>
    <property type="molecule type" value="Genomic_DNA"/>
</dbReference>
<evidence type="ECO:0000313" key="2">
    <source>
        <dbReference type="EMBL" id="PZQ13637.1"/>
    </source>
</evidence>
<name>A0A2W5M1R1_ANCNO</name>
<sequence>MADRRHVKSAVPGGQIFDPAEQDILPPEGRVVTWSTYWERLKMRGGEIDVTAVPAASPPPPEPPAEDLPPTPDAPPRGVRTTPQKASRPGGAD</sequence>
<feature type="region of interest" description="Disordered" evidence="1">
    <location>
        <begin position="51"/>
        <end position="93"/>
    </location>
</feature>
<dbReference type="Proteomes" id="UP000249577">
    <property type="component" value="Unassembled WGS sequence"/>
</dbReference>
<evidence type="ECO:0000313" key="3">
    <source>
        <dbReference type="Proteomes" id="UP000249577"/>
    </source>
</evidence>
<proteinExistence type="predicted"/>
<feature type="compositionally biased region" description="Pro residues" evidence="1">
    <location>
        <begin position="56"/>
        <end position="75"/>
    </location>
</feature>
<feature type="region of interest" description="Disordered" evidence="1">
    <location>
        <begin position="1"/>
        <end position="22"/>
    </location>
</feature>
<dbReference type="AlphaFoldDB" id="A0A2W5M1R1"/>
<comment type="caution">
    <text evidence="2">The sequence shown here is derived from an EMBL/GenBank/DDBJ whole genome shotgun (WGS) entry which is preliminary data.</text>
</comment>
<evidence type="ECO:0008006" key="4">
    <source>
        <dbReference type="Google" id="ProtNLM"/>
    </source>
</evidence>
<organism evidence="2 3">
    <name type="scientific">Ancylobacter novellus</name>
    <name type="common">Thiobacillus novellus</name>
    <dbReference type="NCBI Taxonomy" id="921"/>
    <lineage>
        <taxon>Bacteria</taxon>
        <taxon>Pseudomonadati</taxon>
        <taxon>Pseudomonadota</taxon>
        <taxon>Alphaproteobacteria</taxon>
        <taxon>Hyphomicrobiales</taxon>
        <taxon>Xanthobacteraceae</taxon>
        <taxon>Ancylobacter</taxon>
    </lineage>
</organism>
<accession>A0A2W5M1R1</accession>
<gene>
    <name evidence="2" type="ORF">DI565_13930</name>
</gene>
<evidence type="ECO:0000256" key="1">
    <source>
        <dbReference type="SAM" id="MobiDB-lite"/>
    </source>
</evidence>
<protein>
    <recommendedName>
        <fullName evidence="4">DUF2635 domain-containing protein</fullName>
    </recommendedName>
</protein>
<reference evidence="2 3" key="1">
    <citation type="submission" date="2017-08" db="EMBL/GenBank/DDBJ databases">
        <title>Infants hospitalized years apart are colonized by the same room-sourced microbial strains.</title>
        <authorList>
            <person name="Brooks B."/>
            <person name="Olm M.R."/>
            <person name="Firek B.A."/>
            <person name="Baker R."/>
            <person name="Thomas B.C."/>
            <person name="Morowitz M.J."/>
            <person name="Banfield J.F."/>
        </authorList>
    </citation>
    <scope>NUCLEOTIDE SEQUENCE [LARGE SCALE GENOMIC DNA]</scope>
    <source>
        <strain evidence="2">S2_005_003_R2_43</strain>
    </source>
</reference>